<feature type="compositionally biased region" description="Basic and acidic residues" evidence="6">
    <location>
        <begin position="151"/>
        <end position="163"/>
    </location>
</feature>
<dbReference type="PANTHER" id="PTHR12701:SF20">
    <property type="entry name" value="ENDOPLASMIC RETICULUM TRANSMEMBRANE PROTEIN"/>
    <property type="match status" value="1"/>
</dbReference>
<dbReference type="InterPro" id="IPR008417">
    <property type="entry name" value="BAP29/BAP31"/>
</dbReference>
<reference evidence="8" key="1">
    <citation type="journal article" date="2008" name="Nat. Genet.">
        <title>The Pristionchus pacificus genome provides a unique perspective on nematode lifestyle and parasitism.</title>
        <authorList>
            <person name="Dieterich C."/>
            <person name="Clifton S.W."/>
            <person name="Schuster L.N."/>
            <person name="Chinwalla A."/>
            <person name="Delehaunty K."/>
            <person name="Dinkelacker I."/>
            <person name="Fulton L."/>
            <person name="Fulton R."/>
            <person name="Godfrey J."/>
            <person name="Minx P."/>
            <person name="Mitreva M."/>
            <person name="Roeseler W."/>
            <person name="Tian H."/>
            <person name="Witte H."/>
            <person name="Yang S.P."/>
            <person name="Wilson R.K."/>
            <person name="Sommer R.J."/>
        </authorList>
    </citation>
    <scope>NUCLEOTIDE SEQUENCE [LARGE SCALE GENOMIC DNA]</scope>
    <source>
        <strain evidence="8">PS312</strain>
    </source>
</reference>
<evidence type="ECO:0000256" key="1">
    <source>
        <dbReference type="ARBA" id="ARBA00004141"/>
    </source>
</evidence>
<dbReference type="Pfam" id="PF05529">
    <property type="entry name" value="Bap31"/>
    <property type="match status" value="1"/>
</dbReference>
<keyword evidence="5" id="KW-0653">Protein transport</keyword>
<keyword evidence="5" id="KW-0256">Endoplasmic reticulum</keyword>
<accession>A0A8R1UA95</accession>
<feature type="transmembrane region" description="Helical" evidence="5">
    <location>
        <begin position="47"/>
        <end position="64"/>
    </location>
</feature>
<name>A0A2A6CKG9_PRIPA</name>
<accession>A0A2A6CKG9</accession>
<comment type="similarity">
    <text evidence="5">Belongs to the BCAP29/BCAP31 family.</text>
</comment>
<dbReference type="GO" id="GO:0005789">
    <property type="term" value="C:endoplasmic reticulum membrane"/>
    <property type="evidence" value="ECO:0000318"/>
    <property type="project" value="GO_Central"/>
</dbReference>
<comment type="function">
    <text evidence="5">May play a role in anterograde transport of membrane proteins from the endoplasmic reticulum to the Golgi.</text>
</comment>
<keyword evidence="2 5" id="KW-0812">Transmembrane</keyword>
<feature type="transmembrane region" description="Helical" evidence="5">
    <location>
        <begin position="6"/>
        <end position="27"/>
    </location>
</feature>
<evidence type="ECO:0000256" key="3">
    <source>
        <dbReference type="ARBA" id="ARBA00022989"/>
    </source>
</evidence>
<keyword evidence="3 5" id="KW-1133">Transmembrane helix</keyword>
<proteinExistence type="inferred from homology"/>
<evidence type="ECO:0000313" key="7">
    <source>
        <dbReference type="EnsemblMetazoa" id="PPA15550.1"/>
    </source>
</evidence>
<evidence type="ECO:0000256" key="5">
    <source>
        <dbReference type="RuleBase" id="RU367026"/>
    </source>
</evidence>
<keyword evidence="5" id="KW-0813">Transport</keyword>
<dbReference type="OrthoDB" id="435607at2759"/>
<keyword evidence="4 5" id="KW-0472">Membrane</keyword>
<dbReference type="AlphaFoldDB" id="A0A2A6CKG9"/>
<evidence type="ECO:0000256" key="6">
    <source>
        <dbReference type="SAM" id="MobiDB-lite"/>
    </source>
</evidence>
<sequence>MTIEWSVVAGLLYTEIAVTILLLVPWIKPKIWRTIFKSRIGQVIGQYAKRSALIMGALLFMLFVDALRLTRKYSLINDQMQGTGTAAADAVVHAHLFHSERNEYITGFSLLLFLVISRIVKIIHRMSDCESSAESALRQAHDTSKSMTESQGEKEKKKVMKRELEGELSLTRAERDNLLNHSNVLQKEYDELLTKLKKHQI</sequence>
<reference evidence="7" key="2">
    <citation type="submission" date="2022-06" db="UniProtKB">
        <authorList>
            <consortium name="EnsemblMetazoa"/>
        </authorList>
    </citation>
    <scope>IDENTIFICATION</scope>
    <source>
        <strain evidence="7">PS312</strain>
    </source>
</reference>
<dbReference type="PANTHER" id="PTHR12701">
    <property type="entry name" value="BCR-ASSOCIATED PROTEIN, BAP"/>
    <property type="match status" value="1"/>
</dbReference>
<comment type="subcellular location">
    <subcellularLocation>
        <location evidence="5">Endoplasmic reticulum membrane</location>
        <topology evidence="5">Multi-pass membrane protein</topology>
    </subcellularLocation>
    <subcellularLocation>
        <location evidence="1">Membrane</location>
        <topology evidence="1">Multi-pass membrane protein</topology>
    </subcellularLocation>
</comment>
<keyword evidence="8" id="KW-1185">Reference proteome</keyword>
<evidence type="ECO:0000256" key="2">
    <source>
        <dbReference type="ARBA" id="ARBA00022692"/>
    </source>
</evidence>
<keyword evidence="5" id="KW-0931">ER-Golgi transport</keyword>
<dbReference type="Proteomes" id="UP000005239">
    <property type="component" value="Unassembled WGS sequence"/>
</dbReference>
<protein>
    <recommendedName>
        <fullName evidence="5">Endoplasmic reticulum transmembrane protein</fullName>
    </recommendedName>
</protein>
<dbReference type="InterPro" id="IPR040463">
    <property type="entry name" value="BAP29/BAP31_N"/>
</dbReference>
<evidence type="ECO:0000256" key="4">
    <source>
        <dbReference type="ARBA" id="ARBA00023136"/>
    </source>
</evidence>
<evidence type="ECO:0000313" key="8">
    <source>
        <dbReference type="Proteomes" id="UP000005239"/>
    </source>
</evidence>
<organism evidence="7 8">
    <name type="scientific">Pristionchus pacificus</name>
    <name type="common">Parasitic nematode worm</name>
    <dbReference type="NCBI Taxonomy" id="54126"/>
    <lineage>
        <taxon>Eukaryota</taxon>
        <taxon>Metazoa</taxon>
        <taxon>Ecdysozoa</taxon>
        <taxon>Nematoda</taxon>
        <taxon>Chromadorea</taxon>
        <taxon>Rhabditida</taxon>
        <taxon>Rhabditina</taxon>
        <taxon>Diplogasteromorpha</taxon>
        <taxon>Diplogasteroidea</taxon>
        <taxon>Neodiplogasteridae</taxon>
        <taxon>Pristionchus</taxon>
    </lineage>
</organism>
<gene>
    <name evidence="7" type="primary">WBGene00105104</name>
</gene>
<dbReference type="GO" id="GO:0006888">
    <property type="term" value="P:endoplasmic reticulum to Golgi vesicle-mediated transport"/>
    <property type="evidence" value="ECO:0000318"/>
    <property type="project" value="GO_Central"/>
</dbReference>
<feature type="region of interest" description="Disordered" evidence="6">
    <location>
        <begin position="134"/>
        <end position="163"/>
    </location>
</feature>
<dbReference type="GO" id="GO:0006886">
    <property type="term" value="P:intracellular protein transport"/>
    <property type="evidence" value="ECO:0007669"/>
    <property type="project" value="UniProtKB-UniRule"/>
</dbReference>
<dbReference type="EnsemblMetazoa" id="PPA15550.1">
    <property type="protein sequence ID" value="PPA15550.1"/>
    <property type="gene ID" value="WBGene00105104"/>
</dbReference>
<feature type="transmembrane region" description="Helical" evidence="5">
    <location>
        <begin position="104"/>
        <end position="123"/>
    </location>
</feature>
<dbReference type="GO" id="GO:0070973">
    <property type="term" value="P:protein localization to endoplasmic reticulum exit site"/>
    <property type="evidence" value="ECO:0000318"/>
    <property type="project" value="GO_Central"/>
</dbReference>